<feature type="chain" id="PRO_5022040118" description="ABC transporter substrate-binding protein" evidence="2">
    <location>
        <begin position="22"/>
        <end position="324"/>
    </location>
</feature>
<dbReference type="Gene3D" id="3.40.190.170">
    <property type="entry name" value="Bacterial extracellular solute-binding protein, family 7"/>
    <property type="match status" value="1"/>
</dbReference>
<evidence type="ECO:0000256" key="1">
    <source>
        <dbReference type="ARBA" id="ARBA00022729"/>
    </source>
</evidence>
<dbReference type="NCBIfam" id="NF037995">
    <property type="entry name" value="TRAP_S1"/>
    <property type="match status" value="1"/>
</dbReference>
<dbReference type="EMBL" id="BJYZ01000039">
    <property type="protein sequence ID" value="GEO42312.1"/>
    <property type="molecule type" value="Genomic_DNA"/>
</dbReference>
<protein>
    <recommendedName>
        <fullName evidence="5">ABC transporter substrate-binding protein</fullName>
    </recommendedName>
</protein>
<dbReference type="CDD" id="cd13679">
    <property type="entry name" value="PBP2_TRAP_YiaO_like"/>
    <property type="match status" value="1"/>
</dbReference>
<dbReference type="InterPro" id="IPR004682">
    <property type="entry name" value="TRAP_DctP"/>
</dbReference>
<dbReference type="Proteomes" id="UP000321523">
    <property type="component" value="Unassembled WGS sequence"/>
</dbReference>
<dbReference type="PIRSF" id="PIRSF006470">
    <property type="entry name" value="DctB"/>
    <property type="match status" value="1"/>
</dbReference>
<dbReference type="GO" id="GO:0055085">
    <property type="term" value="P:transmembrane transport"/>
    <property type="evidence" value="ECO:0007669"/>
    <property type="project" value="InterPro"/>
</dbReference>
<dbReference type="GO" id="GO:0030288">
    <property type="term" value="C:outer membrane-bounded periplasmic space"/>
    <property type="evidence" value="ECO:0007669"/>
    <property type="project" value="InterPro"/>
</dbReference>
<sequence>MKFLALMIGSMAMLAAGTAFGAEYKFKLAHEVAVDSTQHLAATRFAKLVKERTNGNIEISIFPNSGLGPAQQALNLLRGGSIEIIQSGSTTFNGVVGETTALELPFLFRDAEHAYHVLDGKVGQGLLDKLAPHGIQGLAFLENGWREMTNSRHPIRSHEDIKGLKIRTTPNPFHIQAFQLLGANPVPMAYAELYPALETGAVDAQEHPLPVLWAAKFYEVQKHLTLTHHAYSPLILVMNKPKFDKLSPEYQTILVEAARETATYQRDLNAKQVAEILTGLKAAGMEVIEEIDTTQLRQVVEEPLRKSFADKYGMDLLDAIAAEK</sequence>
<gene>
    <name evidence="3" type="ORF">SAE02_64600</name>
</gene>
<dbReference type="GO" id="GO:0030246">
    <property type="term" value="F:carbohydrate binding"/>
    <property type="evidence" value="ECO:0007669"/>
    <property type="project" value="TreeGrafter"/>
</dbReference>
<dbReference type="PANTHER" id="PTHR33376">
    <property type="match status" value="1"/>
</dbReference>
<organism evidence="3 4">
    <name type="scientific">Skermanella aerolata</name>
    <dbReference type="NCBI Taxonomy" id="393310"/>
    <lineage>
        <taxon>Bacteria</taxon>
        <taxon>Pseudomonadati</taxon>
        <taxon>Pseudomonadota</taxon>
        <taxon>Alphaproteobacteria</taxon>
        <taxon>Rhodospirillales</taxon>
        <taxon>Azospirillaceae</taxon>
        <taxon>Skermanella</taxon>
    </lineage>
</organism>
<dbReference type="PANTHER" id="PTHR33376:SF18">
    <property type="entry name" value="2,3-DIKETO-L-GULONATE-BINDING PERIPLASMIC PROTEIN YIAO"/>
    <property type="match status" value="1"/>
</dbReference>
<comment type="caution">
    <text evidence="3">The sequence shown here is derived from an EMBL/GenBank/DDBJ whole genome shotgun (WGS) entry which is preliminary data.</text>
</comment>
<evidence type="ECO:0000313" key="4">
    <source>
        <dbReference type="Proteomes" id="UP000321523"/>
    </source>
</evidence>
<keyword evidence="1 2" id="KW-0732">Signal</keyword>
<dbReference type="InterPro" id="IPR018389">
    <property type="entry name" value="DctP_fam"/>
</dbReference>
<name>A0A512E0Q9_9PROT</name>
<keyword evidence="4" id="KW-1185">Reference proteome</keyword>
<evidence type="ECO:0000256" key="2">
    <source>
        <dbReference type="SAM" id="SignalP"/>
    </source>
</evidence>
<dbReference type="InterPro" id="IPR038404">
    <property type="entry name" value="TRAP_DctP_sf"/>
</dbReference>
<proteinExistence type="predicted"/>
<evidence type="ECO:0000313" key="3">
    <source>
        <dbReference type="EMBL" id="GEO42312.1"/>
    </source>
</evidence>
<accession>A0A512E0Q9</accession>
<dbReference type="AlphaFoldDB" id="A0A512E0Q9"/>
<dbReference type="RefSeq" id="WP_211099422.1">
    <property type="nucleotide sequence ID" value="NZ_BJYZ01000039.1"/>
</dbReference>
<reference evidence="3 4" key="1">
    <citation type="submission" date="2019-07" db="EMBL/GenBank/DDBJ databases">
        <title>Whole genome shotgun sequence of Skermanella aerolata NBRC 106429.</title>
        <authorList>
            <person name="Hosoyama A."/>
            <person name="Uohara A."/>
            <person name="Ohji S."/>
            <person name="Ichikawa N."/>
        </authorList>
    </citation>
    <scope>NUCLEOTIDE SEQUENCE [LARGE SCALE GENOMIC DNA]</scope>
    <source>
        <strain evidence="3 4">NBRC 106429</strain>
    </source>
</reference>
<dbReference type="NCBIfam" id="TIGR00787">
    <property type="entry name" value="dctP"/>
    <property type="match status" value="1"/>
</dbReference>
<evidence type="ECO:0008006" key="5">
    <source>
        <dbReference type="Google" id="ProtNLM"/>
    </source>
</evidence>
<dbReference type="Pfam" id="PF03480">
    <property type="entry name" value="DctP"/>
    <property type="match status" value="1"/>
</dbReference>
<feature type="signal peptide" evidence="2">
    <location>
        <begin position="1"/>
        <end position="21"/>
    </location>
</feature>
<dbReference type="SUPFAM" id="SSF53850">
    <property type="entry name" value="Periplasmic binding protein-like II"/>
    <property type="match status" value="1"/>
</dbReference>